<accession>A0A8I2H854</accession>
<dbReference type="Proteomes" id="UP000646877">
    <property type="component" value="Unassembled WGS sequence"/>
</dbReference>
<evidence type="ECO:0000313" key="4">
    <source>
        <dbReference type="Proteomes" id="UP001304419"/>
    </source>
</evidence>
<reference evidence="1" key="1">
    <citation type="submission" date="2019-10" db="EMBL/GenBank/DDBJ databases">
        <authorList>
            <person name="Paulsen S."/>
        </authorList>
    </citation>
    <scope>NUCLEOTIDE SEQUENCE</scope>
    <source>
        <strain evidence="1">LMG 19692</strain>
    </source>
</reference>
<proteinExistence type="predicted"/>
<evidence type="ECO:0000313" key="3">
    <source>
        <dbReference type="Proteomes" id="UP000646877"/>
    </source>
</evidence>
<dbReference type="AlphaFoldDB" id="A0A8I2H854"/>
<reference evidence="2 4" key="2">
    <citation type="submission" date="2023-10" db="EMBL/GenBank/DDBJ databases">
        <title>To unveil natural product biosynthetic capacity in Pseudoalteromonas.</title>
        <authorList>
            <person name="Wang J."/>
        </authorList>
    </citation>
    <scope>NUCLEOTIDE SEQUENCE [LARGE SCALE GENOMIC DNA]</scope>
    <source>
        <strain evidence="2 4">DSM 15914</strain>
    </source>
</reference>
<evidence type="ECO:0000313" key="1">
    <source>
        <dbReference type="EMBL" id="NLR20655.1"/>
    </source>
</evidence>
<organism evidence="1 3">
    <name type="scientific">Pseudoalteromonas maricaloris</name>
    <dbReference type="NCBI Taxonomy" id="184924"/>
    <lineage>
        <taxon>Bacteria</taxon>
        <taxon>Pseudomonadati</taxon>
        <taxon>Pseudomonadota</taxon>
        <taxon>Gammaproteobacteria</taxon>
        <taxon>Alteromonadales</taxon>
        <taxon>Pseudoalteromonadaceae</taxon>
        <taxon>Pseudoalteromonas</taxon>
    </lineage>
</organism>
<evidence type="ECO:0000313" key="2">
    <source>
        <dbReference type="EMBL" id="WOX29861.1"/>
    </source>
</evidence>
<name>A0A8I2H854_9GAMM</name>
<protein>
    <submittedName>
        <fullName evidence="1">DUF4402 domain-containing protein</fullName>
    </submittedName>
</protein>
<gene>
    <name evidence="1" type="ORF">F9Y85_04845</name>
    <name evidence="2" type="ORF">R5H13_06235</name>
</gene>
<dbReference type="InterPro" id="IPR025514">
    <property type="entry name" value="DUF4402"/>
</dbReference>
<dbReference type="Proteomes" id="UP001304419">
    <property type="component" value="Chromosome 1"/>
</dbReference>
<sequence length="148" mass="16186">MVLALLFASHLAKAQNISVVKKLSFGTIAIIDQNSAGTVTIEPNVRPQTSSNILFVEFGHAAEILLTDFPHNRQISVQSTVYNDWFGYWNLGASDAFQLTELYHEKAIYTDSIGSGEFKVGGQLRFAGNGKSLSDGVQTLNVEITLSY</sequence>
<keyword evidence="4" id="KW-1185">Reference proteome</keyword>
<dbReference type="EMBL" id="CP137578">
    <property type="protein sequence ID" value="WOX29861.1"/>
    <property type="molecule type" value="Genomic_DNA"/>
</dbReference>
<dbReference type="RefSeq" id="WP_039492606.1">
    <property type="nucleotide sequence ID" value="NZ_CBCSDF010000002.1"/>
</dbReference>
<dbReference type="EMBL" id="WEIA01000002">
    <property type="protein sequence ID" value="NLR20655.1"/>
    <property type="molecule type" value="Genomic_DNA"/>
</dbReference>
<dbReference type="Pfam" id="PF14352">
    <property type="entry name" value="DUF4402"/>
    <property type="match status" value="1"/>
</dbReference>